<evidence type="ECO:0000313" key="5">
    <source>
        <dbReference type="EMBL" id="CCW36073.1"/>
    </source>
</evidence>
<organism evidence="5 6">
    <name type="scientific">Chthonomonas calidirosea (strain DSM 23976 / ICMP 18418 / T49)</name>
    <dbReference type="NCBI Taxonomy" id="1303518"/>
    <lineage>
        <taxon>Bacteria</taxon>
        <taxon>Bacillati</taxon>
        <taxon>Armatimonadota</taxon>
        <taxon>Chthonomonadia</taxon>
        <taxon>Chthonomonadales</taxon>
        <taxon>Chthonomonadaceae</taxon>
        <taxon>Chthonomonas</taxon>
    </lineage>
</organism>
<evidence type="ECO:0000256" key="3">
    <source>
        <dbReference type="ARBA" id="ARBA00023163"/>
    </source>
</evidence>
<keyword evidence="1" id="KW-0805">Transcription regulation</keyword>
<dbReference type="SUPFAM" id="SSF46785">
    <property type="entry name" value="Winged helix' DNA-binding domain"/>
    <property type="match status" value="1"/>
</dbReference>
<dbReference type="eggNOG" id="COG0640">
    <property type="taxonomic scope" value="Bacteria"/>
</dbReference>
<dbReference type="Pfam" id="PF01022">
    <property type="entry name" value="HTH_5"/>
    <property type="match status" value="1"/>
</dbReference>
<dbReference type="NCBIfam" id="NF033788">
    <property type="entry name" value="HTH_metalloreg"/>
    <property type="match status" value="1"/>
</dbReference>
<dbReference type="HOGENOM" id="CLU_097806_3_2_0"/>
<dbReference type="SMART" id="SM00418">
    <property type="entry name" value="HTH_ARSR"/>
    <property type="match status" value="1"/>
</dbReference>
<evidence type="ECO:0000313" key="6">
    <source>
        <dbReference type="Proteomes" id="UP000014227"/>
    </source>
</evidence>
<dbReference type="PRINTS" id="PR00778">
    <property type="entry name" value="HTHARSR"/>
</dbReference>
<dbReference type="Gene3D" id="1.10.10.10">
    <property type="entry name" value="Winged helix-like DNA-binding domain superfamily/Winged helix DNA-binding domain"/>
    <property type="match status" value="1"/>
</dbReference>
<gene>
    <name evidence="5" type="ORF">CCALI_02266</name>
</gene>
<protein>
    <submittedName>
        <fullName evidence="5">Transcriptional regulator, ArsR family</fullName>
    </submittedName>
</protein>
<dbReference type="GO" id="GO:0003677">
    <property type="term" value="F:DNA binding"/>
    <property type="evidence" value="ECO:0007669"/>
    <property type="project" value="UniProtKB-KW"/>
</dbReference>
<feature type="domain" description="HTH arsR-type" evidence="4">
    <location>
        <begin position="15"/>
        <end position="106"/>
    </location>
</feature>
<evidence type="ECO:0000256" key="1">
    <source>
        <dbReference type="ARBA" id="ARBA00023015"/>
    </source>
</evidence>
<accession>S0EW37</accession>
<dbReference type="PANTHER" id="PTHR33154">
    <property type="entry name" value="TRANSCRIPTIONAL REGULATOR, ARSR FAMILY"/>
    <property type="match status" value="1"/>
</dbReference>
<dbReference type="InParanoid" id="S0EW37"/>
<name>S0EW37_CHTCT</name>
<dbReference type="GO" id="GO:0003700">
    <property type="term" value="F:DNA-binding transcription factor activity"/>
    <property type="evidence" value="ECO:0007669"/>
    <property type="project" value="InterPro"/>
</dbReference>
<dbReference type="InterPro" id="IPR011991">
    <property type="entry name" value="ArsR-like_HTH"/>
</dbReference>
<dbReference type="Proteomes" id="UP000014227">
    <property type="component" value="Chromosome I"/>
</dbReference>
<dbReference type="InterPro" id="IPR051081">
    <property type="entry name" value="HTH_MetalResp_TranReg"/>
</dbReference>
<dbReference type="CDD" id="cd00090">
    <property type="entry name" value="HTH_ARSR"/>
    <property type="match status" value="1"/>
</dbReference>
<dbReference type="PATRIC" id="fig|1303518.3.peg.2355"/>
<dbReference type="PANTHER" id="PTHR33154:SF15">
    <property type="entry name" value="REGULATORY PROTEIN ARSR"/>
    <property type="match status" value="1"/>
</dbReference>
<reference evidence="6" key="1">
    <citation type="submission" date="2013-03" db="EMBL/GenBank/DDBJ databases">
        <title>Genome sequence of Chthonomonas calidirosea, the first sequenced genome from the Armatimonadetes phylum (formally candidate division OP10).</title>
        <authorList>
            <person name="Lee K.C.Y."/>
            <person name="Morgan X.C."/>
            <person name="Dunfield P.F."/>
            <person name="Tamas I."/>
            <person name="Houghton K.M."/>
            <person name="Vyssotski M."/>
            <person name="Ryan J.L.J."/>
            <person name="Lagutin K."/>
            <person name="McDonald I.R."/>
            <person name="Stott M.B."/>
        </authorList>
    </citation>
    <scope>NUCLEOTIDE SEQUENCE [LARGE SCALE GENOMIC DNA]</scope>
    <source>
        <strain evidence="6">DSM 23976 / ICMP 18418 / T49</strain>
    </source>
</reference>
<keyword evidence="2" id="KW-0238">DNA-binding</keyword>
<dbReference type="PROSITE" id="PS50987">
    <property type="entry name" value="HTH_ARSR_2"/>
    <property type="match status" value="1"/>
</dbReference>
<dbReference type="OrthoDB" id="9800049at2"/>
<dbReference type="InterPro" id="IPR036390">
    <property type="entry name" value="WH_DNA-bd_sf"/>
</dbReference>
<dbReference type="KEGG" id="ccz:CCALI_02266"/>
<dbReference type="RefSeq" id="WP_016483593.1">
    <property type="nucleotide sequence ID" value="NC_021487.1"/>
</dbReference>
<evidence type="ECO:0000259" key="4">
    <source>
        <dbReference type="PROSITE" id="PS50987"/>
    </source>
</evidence>
<keyword evidence="3" id="KW-0804">Transcription</keyword>
<proteinExistence type="predicted"/>
<dbReference type="InterPro" id="IPR036388">
    <property type="entry name" value="WH-like_DNA-bd_sf"/>
</dbReference>
<sequence>MECQADAAPETISEARLQQRLRLAKLCKALGHPARLQILQFLATVPTCFCGDIVKQLPLAQSTVSQHLKILKEAGWIQGEIEGPRTCYWLHQETLAEFKALVAELP</sequence>
<keyword evidence="6" id="KW-1185">Reference proteome</keyword>
<dbReference type="AlphaFoldDB" id="S0EW37"/>
<dbReference type="STRING" id="454171.CP488_01829"/>
<dbReference type="EMBL" id="HF951689">
    <property type="protein sequence ID" value="CCW36073.1"/>
    <property type="molecule type" value="Genomic_DNA"/>
</dbReference>
<dbReference type="InterPro" id="IPR001845">
    <property type="entry name" value="HTH_ArsR_DNA-bd_dom"/>
</dbReference>
<evidence type="ECO:0000256" key="2">
    <source>
        <dbReference type="ARBA" id="ARBA00023125"/>
    </source>
</evidence>